<sequence length="313" mass="36145">MVIGIPRGLFYYLYFPLWKSFFENLGCEVVISSKTNKKIMEDGLKNCVDDACLPVKVFHGHVIDLKGKCDYIYIPRIISTNKREYICPKFMGLPDMVYNSIEIDIPIIDDEIDLYKSNMSLYKHFYGIGQKLGKPKKDVIKAFLLALHNFKSHIKLIKKKQIIPYMSTIENPEGGYKYNVLLLGHPYNIYDEYVSMNLIKKLNDYRVKVLTPDVIDEKEILKGTSYLNKKLFWTLEKNIVGSAFSKIYSKEVDGIIYVASFGCGPDSIIGDLLKIKIEDNYEIPFLQLNLDEHSGQAGFDTRLEAFIDILERR</sequence>
<proteinExistence type="predicted"/>
<dbReference type="PATRIC" id="fig|520767.4.peg.1529"/>
<keyword evidence="3" id="KW-1185">Reference proteome</keyword>
<dbReference type="InterPro" id="IPR051805">
    <property type="entry name" value="Dehydratase_Activator_Redct"/>
</dbReference>
<dbReference type="PANTHER" id="PTHR32329">
    <property type="entry name" value="BIFUNCTIONAL PROTEIN [INCLUDES 2-HYDROXYACYL-COA DEHYDRATASE (N-TER) AND ITS ACTIVATOR DOMAIN (C_TERM)-RELATED"/>
    <property type="match status" value="1"/>
</dbReference>
<dbReference type="OrthoDB" id="9780120at2"/>
<feature type="domain" description="DUF2229" evidence="1">
    <location>
        <begin position="3"/>
        <end position="215"/>
    </location>
</feature>
<protein>
    <recommendedName>
        <fullName evidence="1">DUF2229 domain-containing protein</fullName>
    </recommendedName>
</protein>
<comment type="caution">
    <text evidence="2">The sequence shown here is derived from an EMBL/GenBank/DDBJ whole genome shotgun (WGS) entry which is preliminary data.</text>
</comment>
<dbReference type="Proteomes" id="UP000075737">
    <property type="component" value="Unassembled WGS sequence"/>
</dbReference>
<gene>
    <name evidence="2" type="ORF">ATZ99_14250</name>
</gene>
<evidence type="ECO:0000313" key="2">
    <source>
        <dbReference type="EMBL" id="KYO65787.1"/>
    </source>
</evidence>
<reference evidence="2 3" key="1">
    <citation type="submission" date="2015-12" db="EMBL/GenBank/DDBJ databases">
        <title>Draft genome of Thermovenabulum gondwanense isolated from a red thermophilic microbial mat colonisisng an outflow channel of a bore well.</title>
        <authorList>
            <person name="Patel B.K."/>
        </authorList>
    </citation>
    <scope>NUCLEOTIDE SEQUENCE [LARGE SCALE GENOMIC DNA]</scope>
    <source>
        <strain evidence="2 3">R270</strain>
    </source>
</reference>
<dbReference type="Pfam" id="PF09989">
    <property type="entry name" value="DUF2229"/>
    <property type="match status" value="1"/>
</dbReference>
<accession>A0A162MGH2</accession>
<dbReference type="InterPro" id="IPR018709">
    <property type="entry name" value="CoA_activase_DUF2229"/>
</dbReference>
<dbReference type="RefSeq" id="WP_083947405.1">
    <property type="nucleotide sequence ID" value="NZ_LOHZ01000032.1"/>
</dbReference>
<dbReference type="AlphaFoldDB" id="A0A162MGH2"/>
<evidence type="ECO:0000313" key="3">
    <source>
        <dbReference type="Proteomes" id="UP000075737"/>
    </source>
</evidence>
<dbReference type="Gene3D" id="3.40.50.11900">
    <property type="match status" value="1"/>
</dbReference>
<dbReference type="EMBL" id="LOHZ01000032">
    <property type="protein sequence ID" value="KYO65787.1"/>
    <property type="molecule type" value="Genomic_DNA"/>
</dbReference>
<dbReference type="STRING" id="520767.ATZ99_14250"/>
<dbReference type="PANTHER" id="PTHR32329:SF2">
    <property type="entry name" value="BIFUNCTIONAL PROTEIN [INCLUDES 2-HYDROXYACYL-COA DEHYDRATASE (N-TER) AND ITS ACTIVATOR DOMAIN (C_TERM)"/>
    <property type="match status" value="1"/>
</dbReference>
<organism evidence="2 3">
    <name type="scientific">Thermovenabulum gondwanense</name>
    <dbReference type="NCBI Taxonomy" id="520767"/>
    <lineage>
        <taxon>Bacteria</taxon>
        <taxon>Bacillati</taxon>
        <taxon>Bacillota</taxon>
        <taxon>Clostridia</taxon>
        <taxon>Thermosediminibacterales</taxon>
        <taxon>Thermosediminibacteraceae</taxon>
        <taxon>Thermovenabulum</taxon>
    </lineage>
</organism>
<evidence type="ECO:0000259" key="1">
    <source>
        <dbReference type="Pfam" id="PF09989"/>
    </source>
</evidence>
<name>A0A162MGH2_9FIRM</name>